<sequence>MNLFYECKHCKTELGRIQSDSIDLDKLGWHYMTEDERQNILLAGSNEPVKITSICETCQTLLEEHPDYFASNHIIH</sequence>
<comment type="caution">
    <text evidence="1">The sequence shown here is derived from an EMBL/GenBank/DDBJ whole genome shotgun (WGS) entry which is preliminary data.</text>
</comment>
<dbReference type="Proteomes" id="UP000572212">
    <property type="component" value="Unassembled WGS sequence"/>
</dbReference>
<organism evidence="1 2">
    <name type="scientific">Gracilibacillus halotolerans</name>
    <dbReference type="NCBI Taxonomy" id="74386"/>
    <lineage>
        <taxon>Bacteria</taxon>
        <taxon>Bacillati</taxon>
        <taxon>Bacillota</taxon>
        <taxon>Bacilli</taxon>
        <taxon>Bacillales</taxon>
        <taxon>Bacillaceae</taxon>
        <taxon>Gracilibacillus</taxon>
    </lineage>
</organism>
<protein>
    <recommendedName>
        <fullName evidence="3">DUF2757 domain-containing protein</fullName>
    </recommendedName>
</protein>
<name>A0A841RQS4_9BACI</name>
<evidence type="ECO:0000313" key="1">
    <source>
        <dbReference type="EMBL" id="MBB6513963.1"/>
    </source>
</evidence>
<dbReference type="AlphaFoldDB" id="A0A841RQS4"/>
<dbReference type="Pfam" id="PF10955">
    <property type="entry name" value="Fin"/>
    <property type="match status" value="1"/>
</dbReference>
<gene>
    <name evidence="1" type="ORF">GGQ92_002782</name>
</gene>
<evidence type="ECO:0000313" key="2">
    <source>
        <dbReference type="Proteomes" id="UP000572212"/>
    </source>
</evidence>
<evidence type="ECO:0008006" key="3">
    <source>
        <dbReference type="Google" id="ProtNLM"/>
    </source>
</evidence>
<keyword evidence="2" id="KW-1185">Reference proteome</keyword>
<dbReference type="RefSeq" id="WP_184250116.1">
    <property type="nucleotide sequence ID" value="NZ_BAAACU010000061.1"/>
</dbReference>
<reference evidence="1 2" key="1">
    <citation type="submission" date="2020-08" db="EMBL/GenBank/DDBJ databases">
        <title>Genomic Encyclopedia of Type Strains, Phase IV (KMG-IV): sequencing the most valuable type-strain genomes for metagenomic binning, comparative biology and taxonomic classification.</title>
        <authorList>
            <person name="Goeker M."/>
        </authorList>
    </citation>
    <scope>NUCLEOTIDE SEQUENCE [LARGE SCALE GENOMIC DNA]</scope>
    <source>
        <strain evidence="1 2">DSM 11805</strain>
    </source>
</reference>
<dbReference type="InterPro" id="IPR020115">
    <property type="entry name" value="Fin"/>
</dbReference>
<dbReference type="GO" id="GO:0010468">
    <property type="term" value="P:regulation of gene expression"/>
    <property type="evidence" value="ECO:0007669"/>
    <property type="project" value="InterPro"/>
</dbReference>
<accession>A0A841RQS4</accession>
<dbReference type="EMBL" id="JACHON010000019">
    <property type="protein sequence ID" value="MBB6513963.1"/>
    <property type="molecule type" value="Genomic_DNA"/>
</dbReference>
<proteinExistence type="predicted"/>